<gene>
    <name evidence="1" type="ORF">ACFQDO_17170</name>
</gene>
<keyword evidence="2" id="KW-1185">Reference proteome</keyword>
<comment type="caution">
    <text evidence="1">The sequence shown here is derived from an EMBL/GenBank/DDBJ whole genome shotgun (WGS) entry which is preliminary data.</text>
</comment>
<evidence type="ECO:0000313" key="2">
    <source>
        <dbReference type="Proteomes" id="UP001596189"/>
    </source>
</evidence>
<proteinExistence type="predicted"/>
<dbReference type="Proteomes" id="UP001596189">
    <property type="component" value="Unassembled WGS sequence"/>
</dbReference>
<protein>
    <recommendedName>
        <fullName evidence="3">GNAT family N-acetyltransferase</fullName>
    </recommendedName>
</protein>
<dbReference type="EMBL" id="JBHSRD010000008">
    <property type="protein sequence ID" value="MFC6008867.1"/>
    <property type="molecule type" value="Genomic_DNA"/>
</dbReference>
<accession>A0ABW1JHN8</accession>
<dbReference type="RefSeq" id="WP_345717405.1">
    <property type="nucleotide sequence ID" value="NZ_BAABFP010000007.1"/>
</dbReference>
<reference evidence="2" key="1">
    <citation type="journal article" date="2019" name="Int. J. Syst. Evol. Microbiol.">
        <title>The Global Catalogue of Microorganisms (GCM) 10K type strain sequencing project: providing services to taxonomists for standard genome sequencing and annotation.</title>
        <authorList>
            <consortium name="The Broad Institute Genomics Platform"/>
            <consortium name="The Broad Institute Genome Sequencing Center for Infectious Disease"/>
            <person name="Wu L."/>
            <person name="Ma J."/>
        </authorList>
    </citation>
    <scope>NUCLEOTIDE SEQUENCE [LARGE SCALE GENOMIC DNA]</scope>
    <source>
        <strain evidence="2">KACC 14249</strain>
    </source>
</reference>
<sequence length="42" mass="4539">MNPLPLRSPAAAGDCLDLTVVEARQTDAVELGMLLAWLDEQD</sequence>
<evidence type="ECO:0000313" key="1">
    <source>
        <dbReference type="EMBL" id="MFC6008867.1"/>
    </source>
</evidence>
<name>A0ABW1JHN8_9ACTN</name>
<organism evidence="1 2">
    <name type="scientific">Angustibacter luteus</name>
    <dbReference type="NCBI Taxonomy" id="658456"/>
    <lineage>
        <taxon>Bacteria</taxon>
        <taxon>Bacillati</taxon>
        <taxon>Actinomycetota</taxon>
        <taxon>Actinomycetes</taxon>
        <taxon>Kineosporiales</taxon>
        <taxon>Kineosporiaceae</taxon>
    </lineage>
</organism>
<evidence type="ECO:0008006" key="3">
    <source>
        <dbReference type="Google" id="ProtNLM"/>
    </source>
</evidence>